<dbReference type="GO" id="GO:0015086">
    <property type="term" value="F:cadmium ion transmembrane transporter activity"/>
    <property type="evidence" value="ECO:0007669"/>
    <property type="project" value="TreeGrafter"/>
</dbReference>
<dbReference type="Gene3D" id="1.20.1510.10">
    <property type="entry name" value="Cation efflux protein transmembrane domain"/>
    <property type="match status" value="1"/>
</dbReference>
<evidence type="ECO:0000313" key="12">
    <source>
        <dbReference type="EMBL" id="MBA4612929.1"/>
    </source>
</evidence>
<keyword evidence="6 9" id="KW-1133">Transmembrane helix</keyword>
<dbReference type="EMBL" id="JACEON010000014">
    <property type="protein sequence ID" value="MBA4612929.1"/>
    <property type="molecule type" value="Genomic_DNA"/>
</dbReference>
<dbReference type="GO" id="GO:0006882">
    <property type="term" value="P:intracellular zinc ion homeostasis"/>
    <property type="evidence" value="ECO:0007669"/>
    <property type="project" value="TreeGrafter"/>
</dbReference>
<dbReference type="GO" id="GO:0015341">
    <property type="term" value="F:zinc efflux antiporter activity"/>
    <property type="evidence" value="ECO:0007669"/>
    <property type="project" value="TreeGrafter"/>
</dbReference>
<feature type="transmembrane region" description="Helical" evidence="9">
    <location>
        <begin position="75"/>
        <end position="93"/>
    </location>
</feature>
<feature type="domain" description="Cation efflux protein cytoplasmic" evidence="11">
    <location>
        <begin position="210"/>
        <end position="284"/>
    </location>
</feature>
<evidence type="ECO:0000256" key="3">
    <source>
        <dbReference type="ARBA" id="ARBA00022448"/>
    </source>
</evidence>
<dbReference type="GO" id="GO:0005886">
    <property type="term" value="C:plasma membrane"/>
    <property type="evidence" value="ECO:0007669"/>
    <property type="project" value="UniProtKB-SubCell"/>
</dbReference>
<evidence type="ECO:0000256" key="7">
    <source>
        <dbReference type="ARBA" id="ARBA00023136"/>
    </source>
</evidence>
<comment type="similarity">
    <text evidence="2">Belongs to the cation diffusion facilitator (CDF) transporter (TC 2.A.4) family.</text>
</comment>
<dbReference type="InterPro" id="IPR050291">
    <property type="entry name" value="CDF_Transporter"/>
</dbReference>
<evidence type="ECO:0000256" key="5">
    <source>
        <dbReference type="ARBA" id="ARBA00022692"/>
    </source>
</evidence>
<dbReference type="FunFam" id="3.30.70.1350:FF:000002">
    <property type="entry name" value="Ferrous-iron efflux pump FieF"/>
    <property type="match status" value="1"/>
</dbReference>
<reference evidence="12 13" key="1">
    <citation type="submission" date="2020-07" db="EMBL/GenBank/DDBJ databases">
        <authorList>
            <person name="Li M."/>
        </authorList>
    </citation>
    <scope>NUCLEOTIDE SEQUENCE [LARGE SCALE GENOMIC DNA]</scope>
    <source>
        <strain evidence="12 13">DSM 23284</strain>
    </source>
</reference>
<dbReference type="Pfam" id="PF16916">
    <property type="entry name" value="ZT_dimer"/>
    <property type="match status" value="1"/>
</dbReference>
<dbReference type="InterPro" id="IPR027470">
    <property type="entry name" value="Cation_efflux_CTD"/>
</dbReference>
<evidence type="ECO:0000256" key="1">
    <source>
        <dbReference type="ARBA" id="ARBA00004651"/>
    </source>
</evidence>
<comment type="subcellular location">
    <subcellularLocation>
        <location evidence="1">Cell membrane</location>
        <topology evidence="1">Multi-pass membrane protein</topology>
    </subcellularLocation>
</comment>
<dbReference type="Proteomes" id="UP000559404">
    <property type="component" value="Unassembled WGS sequence"/>
</dbReference>
<gene>
    <name evidence="12" type="ORF">H1W37_14800</name>
</gene>
<dbReference type="NCBIfam" id="TIGR01297">
    <property type="entry name" value="CDF"/>
    <property type="match status" value="1"/>
</dbReference>
<dbReference type="SUPFAM" id="SSF160240">
    <property type="entry name" value="Cation efflux protein cytoplasmic domain-like"/>
    <property type="match status" value="1"/>
</dbReference>
<protein>
    <recommendedName>
        <fullName evidence="8">Protein p34</fullName>
    </recommendedName>
</protein>
<keyword evidence="7 9" id="KW-0472">Membrane</keyword>
<feature type="domain" description="Cation efflux protein transmembrane" evidence="10">
    <location>
        <begin position="11"/>
        <end position="202"/>
    </location>
</feature>
<evidence type="ECO:0000313" key="13">
    <source>
        <dbReference type="Proteomes" id="UP000559404"/>
    </source>
</evidence>
<evidence type="ECO:0000256" key="2">
    <source>
        <dbReference type="ARBA" id="ARBA00008114"/>
    </source>
</evidence>
<name>A0A838XNT9_9HYPH</name>
<dbReference type="PANTHER" id="PTHR43840:SF15">
    <property type="entry name" value="MITOCHONDRIAL METAL TRANSPORTER 1-RELATED"/>
    <property type="match status" value="1"/>
</dbReference>
<dbReference type="Pfam" id="PF01545">
    <property type="entry name" value="Cation_efflux"/>
    <property type="match status" value="1"/>
</dbReference>
<keyword evidence="5 9" id="KW-0812">Transmembrane</keyword>
<keyword evidence="13" id="KW-1185">Reference proteome</keyword>
<evidence type="ECO:0000256" key="4">
    <source>
        <dbReference type="ARBA" id="ARBA00022475"/>
    </source>
</evidence>
<dbReference type="RefSeq" id="WP_181761124.1">
    <property type="nucleotide sequence ID" value="NZ_BMCR01000011.1"/>
</dbReference>
<dbReference type="InterPro" id="IPR058533">
    <property type="entry name" value="Cation_efflux_TM"/>
</dbReference>
<feature type="transmembrane region" description="Helical" evidence="9">
    <location>
        <begin position="41"/>
        <end position="59"/>
    </location>
</feature>
<organism evidence="12 13">
    <name type="scientific">Stappia taiwanensis</name>
    <dbReference type="NCBI Taxonomy" id="992267"/>
    <lineage>
        <taxon>Bacteria</taxon>
        <taxon>Pseudomonadati</taxon>
        <taxon>Pseudomonadota</taxon>
        <taxon>Alphaproteobacteria</taxon>
        <taxon>Hyphomicrobiales</taxon>
        <taxon>Stappiaceae</taxon>
        <taxon>Stappia</taxon>
    </lineage>
</organism>
<dbReference type="InterPro" id="IPR027469">
    <property type="entry name" value="Cation_efflux_TMD_sf"/>
</dbReference>
<evidence type="ECO:0000259" key="11">
    <source>
        <dbReference type="Pfam" id="PF16916"/>
    </source>
</evidence>
<feature type="transmembrane region" description="Helical" evidence="9">
    <location>
        <begin position="153"/>
        <end position="171"/>
    </location>
</feature>
<dbReference type="SUPFAM" id="SSF161111">
    <property type="entry name" value="Cation efflux protein transmembrane domain-like"/>
    <property type="match status" value="1"/>
</dbReference>
<comment type="caution">
    <text evidence="12">The sequence shown here is derived from an EMBL/GenBank/DDBJ whole genome shotgun (WGS) entry which is preliminary data.</text>
</comment>
<accession>A0A838XNT9</accession>
<dbReference type="AlphaFoldDB" id="A0A838XNT9"/>
<feature type="transmembrane region" description="Helical" evidence="9">
    <location>
        <begin position="113"/>
        <end position="133"/>
    </location>
</feature>
<dbReference type="GO" id="GO:0015093">
    <property type="term" value="F:ferrous iron transmembrane transporter activity"/>
    <property type="evidence" value="ECO:0007669"/>
    <property type="project" value="TreeGrafter"/>
</dbReference>
<reference evidence="12 13" key="2">
    <citation type="submission" date="2020-08" db="EMBL/GenBank/DDBJ databases">
        <title>Stappia taiwanensis sp. nov., isolated from a coastal thermal spring.</title>
        <authorList>
            <person name="Kampfer P."/>
        </authorList>
    </citation>
    <scope>NUCLEOTIDE SEQUENCE [LARGE SCALE GENOMIC DNA]</scope>
    <source>
        <strain evidence="12 13">DSM 23284</strain>
    </source>
</reference>
<keyword evidence="3" id="KW-0813">Transport</keyword>
<feature type="transmembrane region" description="Helical" evidence="9">
    <location>
        <begin position="177"/>
        <end position="194"/>
    </location>
</feature>
<dbReference type="InterPro" id="IPR036837">
    <property type="entry name" value="Cation_efflux_CTD_sf"/>
</dbReference>
<dbReference type="PANTHER" id="PTHR43840">
    <property type="entry name" value="MITOCHONDRIAL METAL TRANSPORTER 1-RELATED"/>
    <property type="match status" value="1"/>
</dbReference>
<feature type="transmembrane region" description="Helical" evidence="9">
    <location>
        <begin position="7"/>
        <end position="29"/>
    </location>
</feature>
<keyword evidence="4" id="KW-1003">Cell membrane</keyword>
<sequence length="295" mass="31311">MTFRLRIALGSIAVGLLVLGLKFVAYWWTGSVALYSDALESVVNVASAVAAFVAVWFASKPADSNHPYGHDKAEYFAAVLVGVMIVLAALSIVREAWLAYVAPQPVIFSVEGLLINGAASLINGAWAFVLIRVGRAHRSLALVADGKHLVTDVVSSVGVLFGVVLVLLTGIQALDSLLAGIVALNILWSGWGLMKESVGGLMDEAVAPALQERIREMISTAGEGALEAHDLRTRSAGHVVFVDFHLVVPGTMTVETAHDICDRIEEAISRDVPGARTTIHVEPEHKAKHAGIVVV</sequence>
<evidence type="ECO:0000259" key="10">
    <source>
        <dbReference type="Pfam" id="PF01545"/>
    </source>
</evidence>
<dbReference type="InterPro" id="IPR002524">
    <property type="entry name" value="Cation_efflux"/>
</dbReference>
<evidence type="ECO:0000256" key="8">
    <source>
        <dbReference type="ARBA" id="ARBA00068882"/>
    </source>
</evidence>
<evidence type="ECO:0000256" key="9">
    <source>
        <dbReference type="SAM" id="Phobius"/>
    </source>
</evidence>
<evidence type="ECO:0000256" key="6">
    <source>
        <dbReference type="ARBA" id="ARBA00022989"/>
    </source>
</evidence>
<proteinExistence type="inferred from homology"/>
<dbReference type="Gene3D" id="3.30.70.1350">
    <property type="entry name" value="Cation efflux protein, cytoplasmic domain"/>
    <property type="match status" value="1"/>
</dbReference>